<organism evidence="1 2">
    <name type="scientific">Staphylococcus phage PSa3</name>
    <dbReference type="NCBI Taxonomy" id="1319980"/>
    <lineage>
        <taxon>Viruses</taxon>
        <taxon>Duplodnaviria</taxon>
        <taxon>Heunggongvirae</taxon>
        <taxon>Uroviricota</taxon>
        <taxon>Caudoviricetes</taxon>
        <taxon>Rountreeviridae</taxon>
        <taxon>Rakietenvirinae</taxon>
        <taxon>Rosenblumvirus</taxon>
        <taxon>Rosenblumvirus PSa3</taxon>
    </lineage>
</organism>
<reference evidence="1 2" key="1">
    <citation type="submission" date="2013-03" db="EMBL/GenBank/DDBJ databases">
        <authorList>
            <person name="Hammerl J."/>
        </authorList>
    </citation>
    <scope>NUCLEOTIDE SEQUENCE [LARGE SCALE GENOMIC DNA]</scope>
</reference>
<reference evidence="1 2" key="2">
    <citation type="submission" date="2015-04" db="EMBL/GenBank/DDBJ databases">
        <title>Isolation and characterization of MRSA phages with lytic activity against CC398 strains.</title>
        <authorList>
            <person name="Kraushaar B."/>
            <person name="Dinh Thanh M."/>
            <person name="Reetz J."/>
            <person name="Fetsch A."/>
            <person name="Hammerl J.A."/>
            <person name="Hertwig S."/>
        </authorList>
    </citation>
    <scope>NUCLEOTIDE SEQUENCE [LARGE SCALE GENOMIC DNA]</scope>
</reference>
<gene>
    <name evidence="1" type="primary">PSa3_ORF04</name>
</gene>
<evidence type="ECO:0000313" key="1">
    <source>
        <dbReference type="EMBL" id="CCW03248.1"/>
    </source>
</evidence>
<protein>
    <submittedName>
        <fullName evidence="1">Uncharacterized protein</fullName>
    </submittedName>
</protein>
<dbReference type="GeneID" id="54982559"/>
<evidence type="ECO:0000313" key="2">
    <source>
        <dbReference type="Proteomes" id="UP000223273"/>
    </source>
</evidence>
<keyword evidence="2" id="KW-1185">Reference proteome</keyword>
<dbReference type="RefSeq" id="YP_009792339.1">
    <property type="nucleotide sequence ID" value="NC_047855.1"/>
</dbReference>
<sequence>MERKYKTVLLYCDEIKGHLPHQISMFEDLYDAKVVYSYYEYNLFTKKYAYIIEYIKEI</sequence>
<proteinExistence type="predicted"/>
<dbReference type="Proteomes" id="UP000223273">
    <property type="component" value="Segment"/>
</dbReference>
<name>A0A0E4BZH8_9CAUD</name>
<accession>A0A0E4BZH8</accession>
<dbReference type="KEGG" id="vg:54982559"/>
<dbReference type="EMBL" id="HF937074">
    <property type="protein sequence ID" value="CCW03248.1"/>
    <property type="molecule type" value="Genomic_DNA"/>
</dbReference>